<accession>A0A7S8IE15</accession>
<dbReference type="KEGG" id="pmet:G4Y79_20950"/>
<dbReference type="AlphaFoldDB" id="A0A7S8IE15"/>
<reference evidence="2 3" key="1">
    <citation type="submission" date="2020-02" db="EMBL/GenBank/DDBJ databases">
        <authorList>
            <person name="Zheng R.K."/>
            <person name="Sun C.M."/>
        </authorList>
    </citation>
    <scope>NUCLEOTIDE SEQUENCE [LARGE SCALE GENOMIC DNA]</scope>
    <source>
        <strain evidence="3">rifampicinis</strain>
    </source>
</reference>
<dbReference type="InterPro" id="IPR025375">
    <property type="entry name" value="DUF4365"/>
</dbReference>
<gene>
    <name evidence="2" type="ORF">G4Y79_20950</name>
</gene>
<evidence type="ECO:0000313" key="2">
    <source>
        <dbReference type="EMBL" id="QPC82126.1"/>
    </source>
</evidence>
<dbReference type="RefSeq" id="WP_195170195.1">
    <property type="nucleotide sequence ID" value="NZ_CP062983.1"/>
</dbReference>
<name>A0A7S8IE15_9CHLR</name>
<dbReference type="EMBL" id="CP062983">
    <property type="protein sequence ID" value="QPC82126.1"/>
    <property type="molecule type" value="Genomic_DNA"/>
</dbReference>
<feature type="domain" description="DUF4365" evidence="1">
    <location>
        <begin position="21"/>
        <end position="136"/>
    </location>
</feature>
<dbReference type="Proteomes" id="UP000594468">
    <property type="component" value="Chromosome"/>
</dbReference>
<evidence type="ECO:0000259" key="1">
    <source>
        <dbReference type="Pfam" id="PF14280"/>
    </source>
</evidence>
<keyword evidence="3" id="KW-1185">Reference proteome</keyword>
<organism evidence="2 3">
    <name type="scientific">Phototrophicus methaneseepsis</name>
    <dbReference type="NCBI Taxonomy" id="2710758"/>
    <lineage>
        <taxon>Bacteria</taxon>
        <taxon>Bacillati</taxon>
        <taxon>Chloroflexota</taxon>
        <taxon>Candidatus Thermofontia</taxon>
        <taxon>Phototrophicales</taxon>
        <taxon>Phototrophicaceae</taxon>
        <taxon>Phototrophicus</taxon>
    </lineage>
</organism>
<protein>
    <submittedName>
        <fullName evidence="2">DUF4365 domain-containing protein</fullName>
    </submittedName>
</protein>
<dbReference type="Pfam" id="PF14280">
    <property type="entry name" value="DUF4365"/>
    <property type="match status" value="1"/>
</dbReference>
<sequence length="523" mass="60585">MALKKFFKECNISTLDDVFSKYEYGQDWRVEIVIGTDVQSAEFRIQSKVFTSTKKVEGRRLSQNIKINTLTYLAELSVPVMLHYHDHVNDKSYWMWLDEWYEKNYAPIWEKQKTKKVSIIKQGHELDSKAAAKIIQHVMNYHKRSLMLKRVSLANDTNDHFNFRYSTSGTGYSIDVFEKYPGAIQDSPVQGELKLTSEAEAILKRGFERGESVTFLGNLNLTGLPEWFTSTLNNLNTIEIKAFFAVPGDTIPLELEYLNKDDQCIFSTFAIFKYKHKGTHFMEMEGLSKKYPIKINITIDQQKPESNINIEYSHPNGYRPAELLEYDEILSKLITIGKLRITNKDSEEIYVIEEFTVTPKPLFTDDRMRQLVVNLDEINTAFDLDIKIPERTISADEENIINVFSDALREGHTNLLWPLPFTDTDHVLIVDKDRNTYKDFIKHIEAHGYSLIPPQSIIVKIFDQEITVQAGLLVYPTEIVNMDEIESSLSTDAETILIAFKFDQSKSEVFFPDFLEDELKRIP</sequence>
<proteinExistence type="predicted"/>
<evidence type="ECO:0000313" key="3">
    <source>
        <dbReference type="Proteomes" id="UP000594468"/>
    </source>
</evidence>